<dbReference type="Gene3D" id="3.30.360.10">
    <property type="entry name" value="Dihydrodipicolinate Reductase, domain 2"/>
    <property type="match status" value="1"/>
</dbReference>
<keyword evidence="2 5" id="KW-0028">Amino-acid biosynthesis</keyword>
<dbReference type="CDD" id="cd24148">
    <property type="entry name" value="AGPR_1_actinobacAGPR_like"/>
    <property type="match status" value="1"/>
</dbReference>
<dbReference type="Pfam" id="PF22698">
    <property type="entry name" value="Semialdhyde_dhC_1"/>
    <property type="match status" value="1"/>
</dbReference>
<dbReference type="CDD" id="cd23934">
    <property type="entry name" value="AGPR_1_C"/>
    <property type="match status" value="1"/>
</dbReference>
<evidence type="ECO:0000256" key="4">
    <source>
        <dbReference type="ARBA" id="ARBA00023002"/>
    </source>
</evidence>
<dbReference type="SMART" id="SM00859">
    <property type="entry name" value="Semialdhyde_dh"/>
    <property type="match status" value="1"/>
</dbReference>
<dbReference type="Proteomes" id="UP001501521">
    <property type="component" value="Unassembled WGS sequence"/>
</dbReference>
<dbReference type="SUPFAM" id="SSF55347">
    <property type="entry name" value="Glyceraldehyde-3-phosphate dehydrogenase-like, C-terminal domain"/>
    <property type="match status" value="1"/>
</dbReference>
<dbReference type="Gene3D" id="3.40.50.720">
    <property type="entry name" value="NAD(P)-binding Rossmann-like Domain"/>
    <property type="match status" value="1"/>
</dbReference>
<keyword evidence="9" id="KW-1185">Reference proteome</keyword>
<reference evidence="9" key="1">
    <citation type="journal article" date="2019" name="Int. J. Syst. Evol. Microbiol.">
        <title>The Global Catalogue of Microorganisms (GCM) 10K type strain sequencing project: providing services to taxonomists for standard genome sequencing and annotation.</title>
        <authorList>
            <consortium name="The Broad Institute Genomics Platform"/>
            <consortium name="The Broad Institute Genome Sequencing Center for Infectious Disease"/>
            <person name="Wu L."/>
            <person name="Ma J."/>
        </authorList>
    </citation>
    <scope>NUCLEOTIDE SEQUENCE [LARGE SCALE GENOMIC DNA]</scope>
    <source>
        <strain evidence="9">JCM 19125</strain>
    </source>
</reference>
<sequence length="373" mass="37938">MRASVDRAPDRSRADETGSHIYSMYGIVSAMTYSVAVAGCTGYAGGELLRLLLQHPDVTIGALTGNSSVGDSLGLHQPHLAPLADRIVVPTTAEELAGHDVVFLALPHGTSAAIAEQLGDDVLIVDAGADFRLKEAGQWEKFYGSPHAGTWPYGLPELPGARAAIAGSKRVAVPGCYPTATTLALLPAVAAGLVDASQISVVAASGLSGAGKSLKPNLLGSEAMGNMSPYGVGGMHRHTPEIVQNLSGVTDAPVNVSFTPLLAPMPRGILATCSAPVAEGVTTAAAREAYASHYEGEPFVDLLPEGVWPQTAAVVGSNRVTVQVVVDETAGRLIAISAIDNLTKGTAGGAVQSMNLALGLPETTGLSAVGVAP</sequence>
<dbReference type="InterPro" id="IPR000534">
    <property type="entry name" value="Semialdehyde_DH_NAD-bd"/>
</dbReference>
<keyword evidence="5" id="KW-0963">Cytoplasm</keyword>
<evidence type="ECO:0000256" key="5">
    <source>
        <dbReference type="HAMAP-Rule" id="MF_00150"/>
    </source>
</evidence>
<dbReference type="InterPro" id="IPR023013">
    <property type="entry name" value="AGPR_AS"/>
</dbReference>
<gene>
    <name evidence="5 8" type="primary">argC</name>
    <name evidence="8" type="ORF">GCM10025789_06810</name>
</gene>
<evidence type="ECO:0000256" key="1">
    <source>
        <dbReference type="ARBA" id="ARBA00022571"/>
    </source>
</evidence>
<dbReference type="InterPro" id="IPR036291">
    <property type="entry name" value="NAD(P)-bd_dom_sf"/>
</dbReference>
<dbReference type="InterPro" id="IPR000706">
    <property type="entry name" value="AGPR_type-1"/>
</dbReference>
<name>A0ABP9F4A3_9ACTN</name>
<keyword evidence="1 5" id="KW-0055">Arginine biosynthesis</keyword>
<comment type="pathway">
    <text evidence="5">Amino-acid biosynthesis; L-arginine biosynthesis; N(2)-acetyl-L-ornithine from L-glutamate: step 3/4.</text>
</comment>
<dbReference type="PROSITE" id="PS01224">
    <property type="entry name" value="ARGC"/>
    <property type="match status" value="1"/>
</dbReference>
<dbReference type="SUPFAM" id="SSF51735">
    <property type="entry name" value="NAD(P)-binding Rossmann-fold domains"/>
    <property type="match status" value="1"/>
</dbReference>
<feature type="active site" evidence="5 6">
    <location>
        <position position="176"/>
    </location>
</feature>
<proteinExistence type="inferred from homology"/>
<evidence type="ECO:0000313" key="8">
    <source>
        <dbReference type="EMBL" id="GAA4892418.1"/>
    </source>
</evidence>
<comment type="catalytic activity">
    <reaction evidence="5">
        <text>N-acetyl-L-glutamate 5-semialdehyde + phosphate + NADP(+) = N-acetyl-L-glutamyl 5-phosphate + NADPH + H(+)</text>
        <dbReference type="Rhea" id="RHEA:21588"/>
        <dbReference type="ChEBI" id="CHEBI:15378"/>
        <dbReference type="ChEBI" id="CHEBI:29123"/>
        <dbReference type="ChEBI" id="CHEBI:43474"/>
        <dbReference type="ChEBI" id="CHEBI:57783"/>
        <dbReference type="ChEBI" id="CHEBI:57936"/>
        <dbReference type="ChEBI" id="CHEBI:58349"/>
        <dbReference type="EC" id="1.2.1.38"/>
    </reaction>
</comment>
<dbReference type="EC" id="1.2.1.38" evidence="5"/>
<protein>
    <recommendedName>
        <fullName evidence="5">N-acetyl-gamma-glutamyl-phosphate reductase</fullName>
        <shortName evidence="5">AGPR</shortName>
        <ecNumber evidence="5">1.2.1.38</ecNumber>
    </recommendedName>
    <alternativeName>
        <fullName evidence="5">N-acetyl-glutamate semialdehyde dehydrogenase</fullName>
        <shortName evidence="5">NAGSA dehydrogenase</shortName>
    </alternativeName>
</protein>
<dbReference type="InterPro" id="IPR058924">
    <property type="entry name" value="AGPR_dimerisation_dom"/>
</dbReference>
<dbReference type="HAMAP" id="MF_00150">
    <property type="entry name" value="ArgC_type1"/>
    <property type="match status" value="1"/>
</dbReference>
<comment type="subcellular location">
    <subcellularLocation>
        <location evidence="5">Cytoplasm</location>
    </subcellularLocation>
</comment>
<evidence type="ECO:0000313" key="9">
    <source>
        <dbReference type="Proteomes" id="UP001501521"/>
    </source>
</evidence>
<comment type="function">
    <text evidence="5">Catalyzes the NADPH-dependent reduction of N-acetyl-5-glutamyl phosphate to yield N-acetyl-L-glutamate 5-semialdehyde.</text>
</comment>
<dbReference type="Pfam" id="PF01118">
    <property type="entry name" value="Semialdhyde_dh"/>
    <property type="match status" value="1"/>
</dbReference>
<dbReference type="InterPro" id="IPR050085">
    <property type="entry name" value="AGPR"/>
</dbReference>
<dbReference type="PANTHER" id="PTHR32338:SF10">
    <property type="entry name" value="N-ACETYL-GAMMA-GLUTAMYL-PHOSPHATE REDUCTASE, CHLOROPLASTIC-RELATED"/>
    <property type="match status" value="1"/>
</dbReference>
<feature type="domain" description="Semialdehyde dehydrogenase NAD-binding" evidence="7">
    <location>
        <begin position="34"/>
        <end position="166"/>
    </location>
</feature>
<evidence type="ECO:0000256" key="2">
    <source>
        <dbReference type="ARBA" id="ARBA00022605"/>
    </source>
</evidence>
<accession>A0ABP9F4A3</accession>
<evidence type="ECO:0000256" key="6">
    <source>
        <dbReference type="PROSITE-ProRule" id="PRU10010"/>
    </source>
</evidence>
<organism evidence="8 9">
    <name type="scientific">Tessaracoccus lubricantis</name>
    <dbReference type="NCBI Taxonomy" id="545543"/>
    <lineage>
        <taxon>Bacteria</taxon>
        <taxon>Bacillati</taxon>
        <taxon>Actinomycetota</taxon>
        <taxon>Actinomycetes</taxon>
        <taxon>Propionibacteriales</taxon>
        <taxon>Propionibacteriaceae</taxon>
        <taxon>Tessaracoccus</taxon>
    </lineage>
</organism>
<evidence type="ECO:0000256" key="3">
    <source>
        <dbReference type="ARBA" id="ARBA00022857"/>
    </source>
</evidence>
<dbReference type="EMBL" id="BAABLV010000012">
    <property type="protein sequence ID" value="GAA4892418.1"/>
    <property type="molecule type" value="Genomic_DNA"/>
</dbReference>
<keyword evidence="3 5" id="KW-0521">NADP</keyword>
<dbReference type="NCBIfam" id="TIGR01850">
    <property type="entry name" value="argC"/>
    <property type="match status" value="1"/>
</dbReference>
<keyword evidence="4 5" id="KW-0560">Oxidoreductase</keyword>
<evidence type="ECO:0000259" key="7">
    <source>
        <dbReference type="SMART" id="SM00859"/>
    </source>
</evidence>
<comment type="caution">
    <text evidence="8">The sequence shown here is derived from an EMBL/GenBank/DDBJ whole genome shotgun (WGS) entry which is preliminary data.</text>
</comment>
<dbReference type="PANTHER" id="PTHR32338">
    <property type="entry name" value="N-ACETYL-GAMMA-GLUTAMYL-PHOSPHATE REDUCTASE, CHLOROPLASTIC-RELATED-RELATED"/>
    <property type="match status" value="1"/>
</dbReference>
<comment type="similarity">
    <text evidence="5">Belongs to the NAGSA dehydrogenase family. Type 1 subfamily.</text>
</comment>